<dbReference type="Gene3D" id="3.75.10.10">
    <property type="entry name" value="L-arginine/glycine Amidinotransferase, Chain A"/>
    <property type="match status" value="1"/>
</dbReference>
<proteinExistence type="predicted"/>
<keyword evidence="2" id="KW-1185">Reference proteome</keyword>
<evidence type="ECO:0000313" key="2">
    <source>
        <dbReference type="Proteomes" id="UP000245624"/>
    </source>
</evidence>
<evidence type="ECO:0008006" key="3">
    <source>
        <dbReference type="Google" id="ProtNLM"/>
    </source>
</evidence>
<dbReference type="GO" id="GO:0016990">
    <property type="term" value="F:arginine deiminase activity"/>
    <property type="evidence" value="ECO:0007669"/>
    <property type="project" value="TreeGrafter"/>
</dbReference>
<accession>A0A317KW86</accession>
<dbReference type="PANTHER" id="PTHR47271:SF2">
    <property type="entry name" value="ARGININE DEIMINASE"/>
    <property type="match status" value="1"/>
</dbReference>
<protein>
    <recommendedName>
        <fullName evidence="3">N(G),N(G)-dimethylarginine dimethylaminohydrolase</fullName>
    </recommendedName>
</protein>
<reference evidence="1 2" key="1">
    <citation type="submission" date="2018-05" db="EMBL/GenBank/DDBJ databases">
        <title>Genomic analysis of Gracilibacillus dipsosauri DD1 reveals novel features of a salt-tolerant amylase.</title>
        <authorList>
            <person name="Deutch C.E."/>
            <person name="Yang S."/>
        </authorList>
    </citation>
    <scope>NUCLEOTIDE SEQUENCE [LARGE SCALE GENOMIC DNA]</scope>
    <source>
        <strain evidence="1 2">DD1</strain>
    </source>
</reference>
<dbReference type="GO" id="GO:0019546">
    <property type="term" value="P:L-arginine deiminase pathway"/>
    <property type="evidence" value="ECO:0007669"/>
    <property type="project" value="TreeGrafter"/>
</dbReference>
<dbReference type="OrthoDB" id="9814070at2"/>
<organism evidence="1 2">
    <name type="scientific">Gracilibacillus dipsosauri</name>
    <dbReference type="NCBI Taxonomy" id="178340"/>
    <lineage>
        <taxon>Bacteria</taxon>
        <taxon>Bacillati</taxon>
        <taxon>Bacillota</taxon>
        <taxon>Bacilli</taxon>
        <taxon>Bacillales</taxon>
        <taxon>Bacillaceae</taxon>
        <taxon>Gracilibacillus</taxon>
    </lineage>
</organism>
<dbReference type="EMBL" id="QGTD01000020">
    <property type="protein sequence ID" value="PWU66970.1"/>
    <property type="molecule type" value="Genomic_DNA"/>
</dbReference>
<dbReference type="AlphaFoldDB" id="A0A317KW86"/>
<sequence>MVCPPTYMRITNVINETQKFYKDENIDVEIANRQHEQFVRTLEEHGVKVLSIDPKEELNEQVFTRDIGFTIGDTVYISKMGSEIREHEVELLEEFLKNRNFNYMKLTTPSIEGGDVVLAGDRVWIGISERTTYQAVDALQEIIQDRKLMPIPISEDILHLDCAFNLLSEKEGLIYTSAFKQRELDRLMEMYDLIEVSDDEQFTLGTNVFSIGNKTVISLPENKNVNSELRARGYQVIEVEFSEIIKSGGAFRCCTLPIRRTNR</sequence>
<dbReference type="SUPFAM" id="SSF55909">
    <property type="entry name" value="Pentein"/>
    <property type="match status" value="1"/>
</dbReference>
<dbReference type="PANTHER" id="PTHR47271">
    <property type="entry name" value="ARGININE DEIMINASE"/>
    <property type="match status" value="1"/>
</dbReference>
<dbReference type="Pfam" id="PF19420">
    <property type="entry name" value="DDAH_eukar"/>
    <property type="match status" value="1"/>
</dbReference>
<gene>
    <name evidence="1" type="ORF">DLJ74_18515</name>
</gene>
<name>A0A317KW86_9BACI</name>
<comment type="caution">
    <text evidence="1">The sequence shown here is derived from an EMBL/GenBank/DDBJ whole genome shotgun (WGS) entry which is preliminary data.</text>
</comment>
<dbReference type="Proteomes" id="UP000245624">
    <property type="component" value="Unassembled WGS sequence"/>
</dbReference>
<evidence type="ECO:0000313" key="1">
    <source>
        <dbReference type="EMBL" id="PWU66970.1"/>
    </source>
</evidence>